<dbReference type="GO" id="GO:0008289">
    <property type="term" value="F:lipid binding"/>
    <property type="evidence" value="ECO:0007669"/>
    <property type="project" value="UniProtKB-KW"/>
</dbReference>
<dbReference type="PROSITE" id="PS51482">
    <property type="entry name" value="DEGV"/>
    <property type="match status" value="1"/>
</dbReference>
<evidence type="ECO:0000313" key="3">
    <source>
        <dbReference type="Proteomes" id="UP000050865"/>
    </source>
</evidence>
<keyword evidence="1" id="KW-0446">Lipid-binding</keyword>
<organism evidence="2 3">
    <name type="scientific">Lacticaseibacillus camelliae DSM 22697 = JCM 13995</name>
    <dbReference type="NCBI Taxonomy" id="1423730"/>
    <lineage>
        <taxon>Bacteria</taxon>
        <taxon>Bacillati</taxon>
        <taxon>Bacillota</taxon>
        <taxon>Bacilli</taxon>
        <taxon>Lactobacillales</taxon>
        <taxon>Lactobacillaceae</taxon>
        <taxon>Lacticaseibacillus</taxon>
    </lineage>
</organism>
<gene>
    <name evidence="2" type="ORF">FC75_GL000461</name>
</gene>
<dbReference type="Gene3D" id="3.40.50.10170">
    <property type="match status" value="1"/>
</dbReference>
<dbReference type="Gene3D" id="3.30.1180.10">
    <property type="match status" value="1"/>
</dbReference>
<comment type="caution">
    <text evidence="2">The sequence shown here is derived from an EMBL/GenBank/DDBJ whole genome shotgun (WGS) entry which is preliminary data.</text>
</comment>
<dbReference type="SUPFAM" id="SSF82549">
    <property type="entry name" value="DAK1/DegV-like"/>
    <property type="match status" value="1"/>
</dbReference>
<dbReference type="InterPro" id="IPR050270">
    <property type="entry name" value="DegV_domain_contain"/>
</dbReference>
<evidence type="ECO:0008006" key="4">
    <source>
        <dbReference type="Google" id="ProtNLM"/>
    </source>
</evidence>
<dbReference type="Pfam" id="PF02645">
    <property type="entry name" value="DegV"/>
    <property type="match status" value="1"/>
</dbReference>
<dbReference type="InterPro" id="IPR003797">
    <property type="entry name" value="DegV"/>
</dbReference>
<reference evidence="2 3" key="1">
    <citation type="journal article" date="2015" name="Genome Announc.">
        <title>Expanding the biotechnology potential of lactobacilli through comparative genomics of 213 strains and associated genera.</title>
        <authorList>
            <person name="Sun Z."/>
            <person name="Harris H.M."/>
            <person name="McCann A."/>
            <person name="Guo C."/>
            <person name="Argimon S."/>
            <person name="Zhang W."/>
            <person name="Yang X."/>
            <person name="Jeffery I.B."/>
            <person name="Cooney J.C."/>
            <person name="Kagawa T.F."/>
            <person name="Liu W."/>
            <person name="Song Y."/>
            <person name="Salvetti E."/>
            <person name="Wrobel A."/>
            <person name="Rasinkangas P."/>
            <person name="Parkhill J."/>
            <person name="Rea M.C."/>
            <person name="O'Sullivan O."/>
            <person name="Ritari J."/>
            <person name="Douillard F.P."/>
            <person name="Paul Ross R."/>
            <person name="Yang R."/>
            <person name="Briner A.E."/>
            <person name="Felis G.E."/>
            <person name="de Vos W.M."/>
            <person name="Barrangou R."/>
            <person name="Klaenhammer T.R."/>
            <person name="Caufield P.W."/>
            <person name="Cui Y."/>
            <person name="Zhang H."/>
            <person name="O'Toole P.W."/>
        </authorList>
    </citation>
    <scope>NUCLEOTIDE SEQUENCE [LARGE SCALE GENOMIC DNA]</scope>
    <source>
        <strain evidence="2 3">DSM 22697</strain>
    </source>
</reference>
<evidence type="ECO:0000256" key="1">
    <source>
        <dbReference type="ARBA" id="ARBA00023121"/>
    </source>
</evidence>
<dbReference type="NCBIfam" id="TIGR00762">
    <property type="entry name" value="DegV"/>
    <property type="match status" value="1"/>
</dbReference>
<dbReference type="PATRIC" id="fig|1423730.4.peg.480"/>
<dbReference type="PANTHER" id="PTHR33434:SF8">
    <property type="entry name" value="DEGV DOMAIN-CONTAINING PROTEIN SPR1019"/>
    <property type="match status" value="1"/>
</dbReference>
<keyword evidence="3" id="KW-1185">Reference proteome</keyword>
<dbReference type="AlphaFoldDB" id="A0A0R2EXN2"/>
<sequence>MAQMANIKLVTDSSIQLTPEEIAKYDIHVIPLTIMIDSTVYVDGETITRAEFMDKMAAASALPKTSQPAIGTFLDTFNELTADGSEVLAVHMLEAISGTVNSARQAAELCKGKVTVVDSQFTDRALSFQVIEAAKAIQAGKSMAEVVKRMAVIRDHTKLVMGVSTLDNLVKGGRISRVSGMLSSLLNIKVILEVTGGELKALQKGRGMKTLVNFADKTVEQMAKLGNVKSVGVSYAGGKKLAEDIGAKVKAALPNAELLVRPTDPVIATHTGDGAFAITYYVD</sequence>
<evidence type="ECO:0000313" key="2">
    <source>
        <dbReference type="EMBL" id="KRN18693.1"/>
    </source>
</evidence>
<dbReference type="Proteomes" id="UP000050865">
    <property type="component" value="Unassembled WGS sequence"/>
</dbReference>
<accession>A0A0R2EXN2</accession>
<proteinExistence type="predicted"/>
<protein>
    <recommendedName>
        <fullName evidence="4">DegV family protein</fullName>
    </recommendedName>
</protein>
<dbReference type="STRING" id="1423730.FC75_GL000461"/>
<dbReference type="EMBL" id="AYZJ01000084">
    <property type="protein sequence ID" value="KRN18693.1"/>
    <property type="molecule type" value="Genomic_DNA"/>
</dbReference>
<dbReference type="InterPro" id="IPR043168">
    <property type="entry name" value="DegV_C"/>
</dbReference>
<name>A0A0R2EXN2_9LACO</name>
<dbReference type="PANTHER" id="PTHR33434">
    <property type="entry name" value="DEGV DOMAIN-CONTAINING PROTEIN DR_1986-RELATED"/>
    <property type="match status" value="1"/>
</dbReference>